<dbReference type="EMBL" id="CAICTM010001175">
    <property type="protein sequence ID" value="CAB9521236.1"/>
    <property type="molecule type" value="Genomic_DNA"/>
</dbReference>
<dbReference type="AlphaFoldDB" id="A0A9N8EL22"/>
<comment type="caution">
    <text evidence="4">The sequence shown here is derived from an EMBL/GenBank/DDBJ whole genome shotgun (WGS) entry which is preliminary data.</text>
</comment>
<organism evidence="4 5">
    <name type="scientific">Seminavis robusta</name>
    <dbReference type="NCBI Taxonomy" id="568900"/>
    <lineage>
        <taxon>Eukaryota</taxon>
        <taxon>Sar</taxon>
        <taxon>Stramenopiles</taxon>
        <taxon>Ochrophyta</taxon>
        <taxon>Bacillariophyta</taxon>
        <taxon>Bacillariophyceae</taxon>
        <taxon>Bacillariophycidae</taxon>
        <taxon>Naviculales</taxon>
        <taxon>Naviculaceae</taxon>
        <taxon>Seminavis</taxon>
    </lineage>
</organism>
<evidence type="ECO:0000313" key="4">
    <source>
        <dbReference type="EMBL" id="CAB9521236.1"/>
    </source>
</evidence>
<dbReference type="Gene3D" id="3.40.47.10">
    <property type="match status" value="3"/>
</dbReference>
<evidence type="ECO:0000256" key="2">
    <source>
        <dbReference type="SAM" id="MobiDB-lite"/>
    </source>
</evidence>
<dbReference type="Proteomes" id="UP001153069">
    <property type="component" value="Unassembled WGS sequence"/>
</dbReference>
<feature type="compositionally biased region" description="Basic and acidic residues" evidence="2">
    <location>
        <begin position="1"/>
        <end position="16"/>
    </location>
</feature>
<evidence type="ECO:0000256" key="1">
    <source>
        <dbReference type="ARBA" id="ARBA00022679"/>
    </source>
</evidence>
<protein>
    <submittedName>
        <fullName evidence="4">Hydroxymethylglutaryl-CoA synthase, cytoplasmic</fullName>
    </submittedName>
</protein>
<feature type="domain" description="Hydroxymethylglutaryl-coenzyme A synthase C-terminal" evidence="3">
    <location>
        <begin position="9"/>
        <end position="159"/>
    </location>
</feature>
<dbReference type="Pfam" id="PF08540">
    <property type="entry name" value="HMG_CoA_synt_C"/>
    <property type="match status" value="1"/>
</dbReference>
<dbReference type="OrthoDB" id="1269963at2759"/>
<gene>
    <name evidence="4" type="ORF">SEMRO_1177_G249380.1</name>
</gene>
<dbReference type="GO" id="GO:0010142">
    <property type="term" value="P:farnesyl diphosphate biosynthetic process, mevalonate pathway"/>
    <property type="evidence" value="ECO:0007669"/>
    <property type="project" value="InterPro"/>
</dbReference>
<evidence type="ECO:0000259" key="3">
    <source>
        <dbReference type="Pfam" id="PF08540"/>
    </source>
</evidence>
<evidence type="ECO:0000313" key="5">
    <source>
        <dbReference type="Proteomes" id="UP001153069"/>
    </source>
</evidence>
<dbReference type="GO" id="GO:0004421">
    <property type="term" value="F:hydroxymethylglutaryl-CoA synthase activity"/>
    <property type="evidence" value="ECO:0007669"/>
    <property type="project" value="InterPro"/>
</dbReference>
<keyword evidence="5" id="KW-1185">Reference proteome</keyword>
<dbReference type="GO" id="GO:0006084">
    <property type="term" value="P:acetyl-CoA metabolic process"/>
    <property type="evidence" value="ECO:0007669"/>
    <property type="project" value="InterPro"/>
</dbReference>
<dbReference type="PANTHER" id="PTHR43323:SF2">
    <property type="entry name" value="HYDROXYMETHYLGLUTARYL-COA SYNTHASE"/>
    <property type="match status" value="1"/>
</dbReference>
<dbReference type="SUPFAM" id="SSF53901">
    <property type="entry name" value="Thiolase-like"/>
    <property type="match status" value="1"/>
</dbReference>
<keyword evidence="1" id="KW-0808">Transferase</keyword>
<dbReference type="PANTHER" id="PTHR43323">
    <property type="entry name" value="3-HYDROXY-3-METHYLGLUTARYL COENZYME A SYNTHASE"/>
    <property type="match status" value="1"/>
</dbReference>
<accession>A0A9N8EL22</accession>
<dbReference type="InterPro" id="IPR013746">
    <property type="entry name" value="HMG_CoA_synt_C_dom"/>
</dbReference>
<dbReference type="InterPro" id="IPR016039">
    <property type="entry name" value="Thiolase-like"/>
</dbReference>
<proteinExistence type="predicted"/>
<sequence length="542" mass="59178">MDARRRKEEEEKKSDEESTLEPWLSKPLDETYSDKALDKILKAVSASAFESRLQDANMASKLIGNTYAASVFFGLASLVDRAGRNGDLSPGKTIGIFSYGSGALATMYCLSVRTPESSEFNIGRMSETMKLTERLQSREEVAPEELDLALETRARMHRAGAPYSPVYPTEGRLFPVFQNDNLDLLVQGHQCIKPVSQALRKEMLEKNVVQLVKRPDKTIERRPVNTEKEVIKLAAQLGSLSLPENYGVAKGLADTMDVAAQVAVAAGLEALKSAGLVSGKSSDPEEWMLPEQYRDSTGVVYASSFPAMDAAVGEVMRFLRSQTVGAAGSMRLISSLRDRLVKASPVQQIADEDESAFARLSIERQKFSLNPFAVKARLLATQYSNSAFHGAALDRKHIGSELVRFLNDVEIVHGICKAEIATHGVYFSHETCTHASSASSCAGNEVAALRHAFGDELLRKLLILNTKGFTGHPMGVSFEDVAAVEVLMKQTVPAVPNWAEKDDYLGELNISKGGKYACRYALRFAAGFGSQVAFALYATAQE</sequence>
<name>A0A9N8EL22_9STRA</name>
<reference evidence="4" key="1">
    <citation type="submission" date="2020-06" db="EMBL/GenBank/DDBJ databases">
        <authorList>
            <consortium name="Plant Systems Biology data submission"/>
        </authorList>
    </citation>
    <scope>NUCLEOTIDE SEQUENCE</scope>
    <source>
        <strain evidence="4">D6</strain>
    </source>
</reference>
<feature type="region of interest" description="Disordered" evidence="2">
    <location>
        <begin position="1"/>
        <end position="25"/>
    </location>
</feature>